<evidence type="ECO:0000313" key="2">
    <source>
        <dbReference type="EMBL" id="KAK0711309.1"/>
    </source>
</evidence>
<sequence length="183" mass="19974">MTRPLIIRADTIDLQDRDAPTAQVHLKPVADRLLAPHQADTLREVAAETAEEEYRSPRISWTPGGTTDLDQYADADPYNNPRENSRAISGRDNAMQTGSQQDALAIAQNGGVSGVDADDGDLDGETEVDMDDDMMDKISSSPSIEDGGFVFKYFAHCVPGESLLLFNWRHYAAGPPLPRCLAI</sequence>
<dbReference type="AlphaFoldDB" id="A0AA40A8K0"/>
<proteinExistence type="predicted"/>
<feature type="compositionally biased region" description="Basic and acidic residues" evidence="1">
    <location>
        <begin position="46"/>
        <end position="56"/>
    </location>
</feature>
<protein>
    <submittedName>
        <fullName evidence="2">Uncharacterized protein</fullName>
    </submittedName>
</protein>
<dbReference type="EMBL" id="JAUKUA010000005">
    <property type="protein sequence ID" value="KAK0711309.1"/>
    <property type="molecule type" value="Genomic_DNA"/>
</dbReference>
<dbReference type="GO" id="GO:0008104">
    <property type="term" value="P:intracellular protein localization"/>
    <property type="evidence" value="ECO:0007669"/>
    <property type="project" value="TreeGrafter"/>
</dbReference>
<dbReference type="InterPro" id="IPR053039">
    <property type="entry name" value="Polarity_Bud-Selection_Reg"/>
</dbReference>
<reference evidence="2" key="1">
    <citation type="submission" date="2023-06" db="EMBL/GenBank/DDBJ databases">
        <title>Genome-scale phylogeny and comparative genomics of the fungal order Sordariales.</title>
        <authorList>
            <consortium name="Lawrence Berkeley National Laboratory"/>
            <person name="Hensen N."/>
            <person name="Bonometti L."/>
            <person name="Westerberg I."/>
            <person name="Brannstrom I.O."/>
            <person name="Guillou S."/>
            <person name="Cros-Aarteil S."/>
            <person name="Calhoun S."/>
            <person name="Haridas S."/>
            <person name="Kuo A."/>
            <person name="Mondo S."/>
            <person name="Pangilinan J."/>
            <person name="Riley R."/>
            <person name="Labutti K."/>
            <person name="Andreopoulos B."/>
            <person name="Lipzen A."/>
            <person name="Chen C."/>
            <person name="Yanf M."/>
            <person name="Daum C."/>
            <person name="Ng V."/>
            <person name="Clum A."/>
            <person name="Steindorff A."/>
            <person name="Ohm R."/>
            <person name="Martin F."/>
            <person name="Silar P."/>
            <person name="Natvig D."/>
            <person name="Lalanne C."/>
            <person name="Gautier V."/>
            <person name="Ament-Velasquez S.L."/>
            <person name="Kruys A."/>
            <person name="Hutchinson M.I."/>
            <person name="Powell A.J."/>
            <person name="Barry K."/>
            <person name="Miller A.N."/>
            <person name="Grigoriev I.V."/>
            <person name="Debuchy R."/>
            <person name="Gladieux P."/>
            <person name="Thoren M.H."/>
            <person name="Johannesson H."/>
        </authorList>
    </citation>
    <scope>NUCLEOTIDE SEQUENCE</scope>
    <source>
        <strain evidence="2">SMH4607-1</strain>
    </source>
</reference>
<evidence type="ECO:0000313" key="3">
    <source>
        <dbReference type="Proteomes" id="UP001172102"/>
    </source>
</evidence>
<organism evidence="2 3">
    <name type="scientific">Lasiosphaeris hirsuta</name>
    <dbReference type="NCBI Taxonomy" id="260670"/>
    <lineage>
        <taxon>Eukaryota</taxon>
        <taxon>Fungi</taxon>
        <taxon>Dikarya</taxon>
        <taxon>Ascomycota</taxon>
        <taxon>Pezizomycotina</taxon>
        <taxon>Sordariomycetes</taxon>
        <taxon>Sordariomycetidae</taxon>
        <taxon>Sordariales</taxon>
        <taxon>Lasiosphaeriaceae</taxon>
        <taxon>Lasiosphaeris</taxon>
    </lineage>
</organism>
<dbReference type="GO" id="GO:0051286">
    <property type="term" value="C:cell tip"/>
    <property type="evidence" value="ECO:0007669"/>
    <property type="project" value="TreeGrafter"/>
</dbReference>
<gene>
    <name evidence="2" type="ORF">B0H67DRAFT_284415</name>
</gene>
<evidence type="ECO:0000256" key="1">
    <source>
        <dbReference type="SAM" id="MobiDB-lite"/>
    </source>
</evidence>
<dbReference type="PANTHER" id="PTHR47775">
    <property type="entry name" value="BUD SITE SELECTION PROTEIN 14"/>
    <property type="match status" value="1"/>
</dbReference>
<feature type="region of interest" description="Disordered" evidence="1">
    <location>
        <begin position="46"/>
        <end position="98"/>
    </location>
</feature>
<keyword evidence="3" id="KW-1185">Reference proteome</keyword>
<comment type="caution">
    <text evidence="2">The sequence shown here is derived from an EMBL/GenBank/DDBJ whole genome shotgun (WGS) entry which is preliminary data.</text>
</comment>
<accession>A0AA40A8K0</accession>
<dbReference type="GO" id="GO:0015630">
    <property type="term" value="C:microtubule cytoskeleton"/>
    <property type="evidence" value="ECO:0007669"/>
    <property type="project" value="TreeGrafter"/>
</dbReference>
<dbReference type="GO" id="GO:0030950">
    <property type="term" value="P:establishment or maintenance of actin cytoskeleton polarity"/>
    <property type="evidence" value="ECO:0007669"/>
    <property type="project" value="TreeGrafter"/>
</dbReference>
<dbReference type="Proteomes" id="UP001172102">
    <property type="component" value="Unassembled WGS sequence"/>
</dbReference>
<name>A0AA40A8K0_9PEZI</name>
<dbReference type="PANTHER" id="PTHR47775:SF1">
    <property type="entry name" value="BUD SITE SELECTION PROTEIN 14"/>
    <property type="match status" value="1"/>
</dbReference>